<dbReference type="RefSeq" id="WP_229292036.1">
    <property type="nucleotide sequence ID" value="NZ_CP086654.1"/>
</dbReference>
<dbReference type="Gene3D" id="3.40.109.10">
    <property type="entry name" value="NADH Oxidase"/>
    <property type="match status" value="1"/>
</dbReference>
<gene>
    <name evidence="3" type="ORF">LN051_08090</name>
</gene>
<dbReference type="Proteomes" id="UP001197626">
    <property type="component" value="Chromosome"/>
</dbReference>
<dbReference type="InterPro" id="IPR000415">
    <property type="entry name" value="Nitroreductase-like"/>
</dbReference>
<sequence>MKYKQFYWESSLNDKNYNEFNERIKVYYEKYRSNKEKKSYTELKNKSALNNLFIKRKTSRDFKVAIAKDELNNLLDATFNISYPSAGALYGLEIYCFVINVKGLTQGVYKMEKEGELTIFAETNDMKELINTLTLNYYLIDCSSCYFIIVAHTETYIQKYGERGFRFALQESGHLAQNIVLKATELSLRTFISGGYIEERYAEVLDLSKDEFVIYEIAIGK</sequence>
<dbReference type="InterPro" id="IPR020051">
    <property type="entry name" value="SagB-type_dehydrogenase"/>
</dbReference>
<organism evidence="3 4">
    <name type="scientific">Staphylococcus ratti</name>
    <dbReference type="NCBI Taxonomy" id="2892440"/>
    <lineage>
        <taxon>Bacteria</taxon>
        <taxon>Bacillati</taxon>
        <taxon>Bacillota</taxon>
        <taxon>Bacilli</taxon>
        <taxon>Bacillales</taxon>
        <taxon>Staphylococcaceae</taxon>
        <taxon>Staphylococcus</taxon>
    </lineage>
</organism>
<dbReference type="SUPFAM" id="SSF55469">
    <property type="entry name" value="FMN-dependent nitroreductase-like"/>
    <property type="match status" value="1"/>
</dbReference>
<dbReference type="NCBIfam" id="TIGR03605">
    <property type="entry name" value="antibiot_sagB"/>
    <property type="match status" value="1"/>
</dbReference>
<dbReference type="PANTHER" id="PTHR43745">
    <property type="entry name" value="NITROREDUCTASE MJ1384-RELATED"/>
    <property type="match status" value="1"/>
</dbReference>
<dbReference type="PANTHER" id="PTHR43745:SF2">
    <property type="entry name" value="NITROREDUCTASE MJ1384-RELATED"/>
    <property type="match status" value="1"/>
</dbReference>
<evidence type="ECO:0000259" key="2">
    <source>
        <dbReference type="Pfam" id="PF00881"/>
    </source>
</evidence>
<proteinExistence type="predicted"/>
<evidence type="ECO:0000313" key="4">
    <source>
        <dbReference type="Proteomes" id="UP001197626"/>
    </source>
</evidence>
<evidence type="ECO:0000256" key="1">
    <source>
        <dbReference type="ARBA" id="ARBA00001917"/>
    </source>
</evidence>
<dbReference type="EMBL" id="CP086654">
    <property type="protein sequence ID" value="UEX89528.1"/>
    <property type="molecule type" value="Genomic_DNA"/>
</dbReference>
<dbReference type="InterPro" id="IPR029479">
    <property type="entry name" value="Nitroreductase"/>
</dbReference>
<evidence type="ECO:0000313" key="3">
    <source>
        <dbReference type="EMBL" id="UEX89528.1"/>
    </source>
</evidence>
<name>A0ABY3PB42_9STAP</name>
<reference evidence="3 4" key="1">
    <citation type="journal article" date="2022" name="Pathogens">
        <title>Staphylococcus ratti sp. nov. Isolated from a Lab Rat.</title>
        <authorList>
            <person name="Kovarovic V."/>
            <person name="Sedlacek I."/>
            <person name="Petras P."/>
            <person name="Kralova S."/>
            <person name="Maslanova I."/>
            <person name="Svec P."/>
            <person name="Neumann-Schaal M."/>
            <person name="Botka T."/>
            <person name="Gelbicova T."/>
            <person name="Stankova E."/>
            <person name="Doskar J."/>
            <person name="Pantucek R."/>
        </authorList>
    </citation>
    <scope>NUCLEOTIDE SEQUENCE [LARGE SCALE GENOMIC DNA]</scope>
    <source>
        <strain evidence="3 4">CCM 9025</strain>
    </source>
</reference>
<feature type="domain" description="Nitroreductase" evidence="2">
    <location>
        <begin position="55"/>
        <end position="221"/>
    </location>
</feature>
<dbReference type="CDD" id="cd02142">
    <property type="entry name" value="McbC_SagB-like_oxidoreductase"/>
    <property type="match status" value="1"/>
</dbReference>
<dbReference type="InterPro" id="IPR052544">
    <property type="entry name" value="Bacteriocin_Proc_Enz"/>
</dbReference>
<dbReference type="Pfam" id="PF00881">
    <property type="entry name" value="Nitroreductase"/>
    <property type="match status" value="1"/>
</dbReference>
<accession>A0ABY3PB42</accession>
<comment type="cofactor">
    <cofactor evidence="1">
        <name>FMN</name>
        <dbReference type="ChEBI" id="CHEBI:58210"/>
    </cofactor>
</comment>
<keyword evidence="4" id="KW-1185">Reference proteome</keyword>
<protein>
    <submittedName>
        <fullName evidence="3">SagB/ThcOx family dehydrogenase</fullName>
    </submittedName>
</protein>